<sequence length="476" mass="53591">MALKHLTPIDGIYINDDGIEVEPLSRFKQFLDQRANRGTSKTRYLYAAARFVDYLIECRVFGEVASPSRISEAMKIYPIFLRDGVGIEAAEFPDLSVYAAEIEFVEGLAKRSFAPTLAAVNLFLRLARDEGLKAVSALSDEGVWVDLLDLKMTFSAIEGVVGWSRAEKDRFRQKAMIGGVVRIQDKLDRPRGLRNPKHGGVQRDLEAKEFPLSHLADLLAAANTSRDRALWALLAGGGLRLHEALRIQLSDFDVKTGTIWVIDPDTRRFAGQMEDEDKKRFKGRLMSRVYLYEPLRTIFWEALRDYLRNEFVPSGMGDHDYLFKILDKSRRGEPLKDASDTALGKQFKAAVRRAKVPGPPEAPNHVWTLHSLRHSYGVYMHNYIPVPGGPGLRLTEVQMLMGHADPSSTAIYARKDRLIVEARIEAADDIIFNGLDPATAELERLPAIIAARFRRAADEIESRKTNRVGQVKSDSR</sequence>
<protein>
    <submittedName>
        <fullName evidence="6">Site-specific integrase</fullName>
    </submittedName>
</protein>
<keyword evidence="4" id="KW-0233">DNA recombination</keyword>
<keyword evidence="2" id="KW-0229">DNA integration</keyword>
<comment type="caution">
    <text evidence="6">The sequence shown here is derived from an EMBL/GenBank/DDBJ whole genome shotgun (WGS) entry which is preliminary data.</text>
</comment>
<name>A0ABS0Y5I1_9HYPH</name>
<accession>A0ABS0Y5I1</accession>
<reference evidence="7" key="1">
    <citation type="submission" date="2020-12" db="EMBL/GenBank/DDBJ databases">
        <title>Hymenobacter sp.</title>
        <authorList>
            <person name="Kim M.K."/>
        </authorList>
    </citation>
    <scope>NUCLEOTIDE SEQUENCE [LARGE SCALE GENOMIC DNA]</scope>
    <source>
        <strain evidence="7">BT325</strain>
    </source>
</reference>
<dbReference type="InterPro" id="IPR002104">
    <property type="entry name" value="Integrase_catalytic"/>
</dbReference>
<feature type="domain" description="Tyr recombinase" evidence="5">
    <location>
        <begin position="205"/>
        <end position="429"/>
    </location>
</feature>
<dbReference type="PANTHER" id="PTHR30349">
    <property type="entry name" value="PHAGE INTEGRASE-RELATED"/>
    <property type="match status" value="1"/>
</dbReference>
<dbReference type="InterPro" id="IPR013762">
    <property type="entry name" value="Integrase-like_cat_sf"/>
</dbReference>
<comment type="similarity">
    <text evidence="1">Belongs to the 'phage' integrase family.</text>
</comment>
<keyword evidence="3" id="KW-0238">DNA-binding</keyword>
<keyword evidence="7" id="KW-1185">Reference proteome</keyword>
<evidence type="ECO:0000313" key="7">
    <source>
        <dbReference type="Proteomes" id="UP000620670"/>
    </source>
</evidence>
<dbReference type="Gene3D" id="1.10.443.10">
    <property type="entry name" value="Intergrase catalytic core"/>
    <property type="match status" value="1"/>
</dbReference>
<dbReference type="Proteomes" id="UP000620670">
    <property type="component" value="Unassembled WGS sequence"/>
</dbReference>
<dbReference type="PROSITE" id="PS51898">
    <property type="entry name" value="TYR_RECOMBINASE"/>
    <property type="match status" value="1"/>
</dbReference>
<dbReference type="RefSeq" id="WP_199050777.1">
    <property type="nucleotide sequence ID" value="NZ_JAELXT010000027.1"/>
</dbReference>
<proteinExistence type="inferred from homology"/>
<organism evidence="6 7">
    <name type="scientific">Microvirga splendida</name>
    <dbReference type="NCBI Taxonomy" id="2795727"/>
    <lineage>
        <taxon>Bacteria</taxon>
        <taxon>Pseudomonadati</taxon>
        <taxon>Pseudomonadota</taxon>
        <taxon>Alphaproteobacteria</taxon>
        <taxon>Hyphomicrobiales</taxon>
        <taxon>Methylobacteriaceae</taxon>
        <taxon>Microvirga</taxon>
    </lineage>
</organism>
<evidence type="ECO:0000256" key="4">
    <source>
        <dbReference type="ARBA" id="ARBA00023172"/>
    </source>
</evidence>
<dbReference type="Pfam" id="PF00589">
    <property type="entry name" value="Phage_integrase"/>
    <property type="match status" value="1"/>
</dbReference>
<dbReference type="EMBL" id="JAELXT010000027">
    <property type="protein sequence ID" value="MBJ6127553.1"/>
    <property type="molecule type" value="Genomic_DNA"/>
</dbReference>
<evidence type="ECO:0000256" key="3">
    <source>
        <dbReference type="ARBA" id="ARBA00023125"/>
    </source>
</evidence>
<dbReference type="InterPro" id="IPR011010">
    <property type="entry name" value="DNA_brk_join_enz"/>
</dbReference>
<dbReference type="CDD" id="cd00397">
    <property type="entry name" value="DNA_BRE_C"/>
    <property type="match status" value="1"/>
</dbReference>
<evidence type="ECO:0000313" key="6">
    <source>
        <dbReference type="EMBL" id="MBJ6127553.1"/>
    </source>
</evidence>
<dbReference type="PANTHER" id="PTHR30349:SF41">
    <property type="entry name" value="INTEGRASE_RECOMBINASE PROTEIN MJ0367-RELATED"/>
    <property type="match status" value="1"/>
</dbReference>
<dbReference type="SUPFAM" id="SSF56349">
    <property type="entry name" value="DNA breaking-rejoining enzymes"/>
    <property type="match status" value="1"/>
</dbReference>
<evidence type="ECO:0000256" key="1">
    <source>
        <dbReference type="ARBA" id="ARBA00008857"/>
    </source>
</evidence>
<evidence type="ECO:0000256" key="2">
    <source>
        <dbReference type="ARBA" id="ARBA00022908"/>
    </source>
</evidence>
<evidence type="ECO:0000259" key="5">
    <source>
        <dbReference type="PROSITE" id="PS51898"/>
    </source>
</evidence>
<gene>
    <name evidence="6" type="ORF">JAO75_19305</name>
</gene>
<dbReference type="InterPro" id="IPR050090">
    <property type="entry name" value="Tyrosine_recombinase_XerCD"/>
</dbReference>